<organism evidence="2 3">
    <name type="scientific">Bifidobacterium mongoliense DSM 21395</name>
    <dbReference type="NCBI Taxonomy" id="1437603"/>
    <lineage>
        <taxon>Bacteria</taxon>
        <taxon>Bacillati</taxon>
        <taxon>Actinomycetota</taxon>
        <taxon>Actinomycetes</taxon>
        <taxon>Bifidobacteriales</taxon>
        <taxon>Bifidobacteriaceae</taxon>
        <taxon>Bifidobacterium</taxon>
    </lineage>
</organism>
<gene>
    <name evidence="2" type="ORF">BMON_0379</name>
</gene>
<proteinExistence type="predicted"/>
<dbReference type="InterPro" id="IPR000639">
    <property type="entry name" value="Epox_hydrolase-like"/>
</dbReference>
<dbReference type="eggNOG" id="COG2267">
    <property type="taxonomic scope" value="Bacteria"/>
</dbReference>
<dbReference type="PANTHER" id="PTHR43194:SF5">
    <property type="entry name" value="PIMELOYL-[ACYL-CARRIER PROTEIN] METHYL ESTER ESTERASE"/>
    <property type="match status" value="1"/>
</dbReference>
<feature type="domain" description="AB hydrolase-1" evidence="1">
    <location>
        <begin position="18"/>
        <end position="273"/>
    </location>
</feature>
<comment type="caution">
    <text evidence="2">The sequence shown here is derived from an EMBL/GenBank/DDBJ whole genome shotgun (WGS) entry which is preliminary data.</text>
</comment>
<sequence>MALSVTNTVYREGEGVPLILVHAFPVDHRMWDECVRDIVAIAEQEGLSPFPIWAPDMPGAGIAPIPDAGDSGPADDDGAYPQALDMLADAYVDMMRAAGYDRAIWVGLSMGGYVVFDIHKRHPEAVAGLGICDTKAGDDGVQGRARRLSVAEACERGDTVEPVMHFAVPRDGDSTVKRSPACVRLFTGWIRSQRPEGIAWRQRMAAGRPDLNDQLPLVTVPTAVVCGTLDPSSPPKVMQAMADRMTGTQVAFSQIEDCGHFSAVEHPRTVARALVALVRRV</sequence>
<protein>
    <submittedName>
        <fullName evidence="2">Putative alpha beta hydrolase</fullName>
    </submittedName>
</protein>
<reference evidence="2 3" key="1">
    <citation type="submission" date="2014-03" db="EMBL/GenBank/DDBJ databases">
        <title>Genomics of Bifidobacteria.</title>
        <authorList>
            <person name="Ventura M."/>
            <person name="Milani C."/>
            <person name="Lugli G.A."/>
        </authorList>
    </citation>
    <scope>NUCLEOTIDE SEQUENCE [LARGE SCALE GENOMIC DNA]</scope>
    <source>
        <strain evidence="2 3">DSM 21395</strain>
    </source>
</reference>
<dbReference type="InterPro" id="IPR050228">
    <property type="entry name" value="Carboxylesterase_BioH"/>
</dbReference>
<dbReference type="SUPFAM" id="SSF53474">
    <property type="entry name" value="alpha/beta-Hydrolases"/>
    <property type="match status" value="1"/>
</dbReference>
<accession>A0A087C7D2</accession>
<evidence type="ECO:0000259" key="1">
    <source>
        <dbReference type="Pfam" id="PF12697"/>
    </source>
</evidence>
<dbReference type="InterPro" id="IPR000073">
    <property type="entry name" value="AB_hydrolase_1"/>
</dbReference>
<dbReference type="Proteomes" id="UP000029082">
    <property type="component" value="Unassembled WGS sequence"/>
</dbReference>
<dbReference type="GO" id="GO:0016787">
    <property type="term" value="F:hydrolase activity"/>
    <property type="evidence" value="ECO:0007669"/>
    <property type="project" value="UniProtKB-KW"/>
</dbReference>
<name>A0A087C7D2_9BIFI</name>
<dbReference type="OrthoDB" id="495620at2"/>
<dbReference type="Pfam" id="PF12697">
    <property type="entry name" value="Abhydrolase_6"/>
    <property type="match status" value="1"/>
</dbReference>
<dbReference type="RefSeq" id="WP_033512338.1">
    <property type="nucleotide sequence ID" value="NZ_JDUO01000004.1"/>
</dbReference>
<dbReference type="EMBL" id="JGZE01000002">
    <property type="protein sequence ID" value="KFI79182.1"/>
    <property type="molecule type" value="Genomic_DNA"/>
</dbReference>
<keyword evidence="2" id="KW-0378">Hydrolase</keyword>
<dbReference type="GeneID" id="93094411"/>
<evidence type="ECO:0000313" key="3">
    <source>
        <dbReference type="Proteomes" id="UP000029082"/>
    </source>
</evidence>
<dbReference type="Gene3D" id="3.40.50.1820">
    <property type="entry name" value="alpha/beta hydrolase"/>
    <property type="match status" value="1"/>
</dbReference>
<keyword evidence="3" id="KW-1185">Reference proteome</keyword>
<dbReference type="InterPro" id="IPR029058">
    <property type="entry name" value="AB_hydrolase_fold"/>
</dbReference>
<dbReference type="PRINTS" id="PR00412">
    <property type="entry name" value="EPOXHYDRLASE"/>
</dbReference>
<dbReference type="AlphaFoldDB" id="A0A087C7D2"/>
<dbReference type="STRING" id="1437603.GCA_000771525_01343"/>
<evidence type="ECO:0000313" key="2">
    <source>
        <dbReference type="EMBL" id="KFI79182.1"/>
    </source>
</evidence>
<dbReference type="PANTHER" id="PTHR43194">
    <property type="entry name" value="HYDROLASE ALPHA/BETA FOLD FAMILY"/>
    <property type="match status" value="1"/>
</dbReference>